<keyword evidence="2" id="KW-1185">Reference proteome</keyword>
<dbReference type="EMBL" id="JAIWYP010000007">
    <property type="protein sequence ID" value="KAH3802300.1"/>
    <property type="molecule type" value="Genomic_DNA"/>
</dbReference>
<dbReference type="Proteomes" id="UP000828390">
    <property type="component" value="Unassembled WGS sequence"/>
</dbReference>
<protein>
    <submittedName>
        <fullName evidence="1">Uncharacterized protein</fullName>
    </submittedName>
</protein>
<reference evidence="1" key="1">
    <citation type="journal article" date="2019" name="bioRxiv">
        <title>The Genome of the Zebra Mussel, Dreissena polymorpha: A Resource for Invasive Species Research.</title>
        <authorList>
            <person name="McCartney M.A."/>
            <person name="Auch B."/>
            <person name="Kono T."/>
            <person name="Mallez S."/>
            <person name="Zhang Y."/>
            <person name="Obille A."/>
            <person name="Becker A."/>
            <person name="Abrahante J.E."/>
            <person name="Garbe J."/>
            <person name="Badalamenti J.P."/>
            <person name="Herman A."/>
            <person name="Mangelson H."/>
            <person name="Liachko I."/>
            <person name="Sullivan S."/>
            <person name="Sone E.D."/>
            <person name="Koren S."/>
            <person name="Silverstein K.A.T."/>
            <person name="Beckman K.B."/>
            <person name="Gohl D.M."/>
        </authorList>
    </citation>
    <scope>NUCLEOTIDE SEQUENCE</scope>
    <source>
        <strain evidence="1">Duluth1</strain>
        <tissue evidence="1">Whole animal</tissue>
    </source>
</reference>
<proteinExistence type="predicted"/>
<reference evidence="1" key="2">
    <citation type="submission" date="2020-11" db="EMBL/GenBank/DDBJ databases">
        <authorList>
            <person name="McCartney M.A."/>
            <person name="Auch B."/>
            <person name="Kono T."/>
            <person name="Mallez S."/>
            <person name="Becker A."/>
            <person name="Gohl D.M."/>
            <person name="Silverstein K.A.T."/>
            <person name="Koren S."/>
            <person name="Bechman K.B."/>
            <person name="Herman A."/>
            <person name="Abrahante J.E."/>
            <person name="Garbe J."/>
        </authorList>
    </citation>
    <scope>NUCLEOTIDE SEQUENCE</scope>
    <source>
        <strain evidence="1">Duluth1</strain>
        <tissue evidence="1">Whole animal</tissue>
    </source>
</reference>
<evidence type="ECO:0000313" key="1">
    <source>
        <dbReference type="EMBL" id="KAH3802300.1"/>
    </source>
</evidence>
<accession>A0A9D4FNX7</accession>
<gene>
    <name evidence="1" type="ORF">DPMN_155975</name>
</gene>
<organism evidence="1 2">
    <name type="scientific">Dreissena polymorpha</name>
    <name type="common">Zebra mussel</name>
    <name type="synonym">Mytilus polymorpha</name>
    <dbReference type="NCBI Taxonomy" id="45954"/>
    <lineage>
        <taxon>Eukaryota</taxon>
        <taxon>Metazoa</taxon>
        <taxon>Spiralia</taxon>
        <taxon>Lophotrochozoa</taxon>
        <taxon>Mollusca</taxon>
        <taxon>Bivalvia</taxon>
        <taxon>Autobranchia</taxon>
        <taxon>Heteroconchia</taxon>
        <taxon>Euheterodonta</taxon>
        <taxon>Imparidentia</taxon>
        <taxon>Neoheterodontei</taxon>
        <taxon>Myida</taxon>
        <taxon>Dreissenoidea</taxon>
        <taxon>Dreissenidae</taxon>
        <taxon>Dreissena</taxon>
    </lineage>
</organism>
<comment type="caution">
    <text evidence="1">The sequence shown here is derived from an EMBL/GenBank/DDBJ whole genome shotgun (WGS) entry which is preliminary data.</text>
</comment>
<dbReference type="AlphaFoldDB" id="A0A9D4FNX7"/>
<name>A0A9D4FNX7_DREPO</name>
<sequence length="102" mass="10603">MTVVIGRTKWTAHVTSTSSNAAWGCVSSHTSVVTTPPSVRTAAMKRTAKVAPMVKLHALAVHVSCPNGCVTGRPSAKMVGTRSIVTHAYKTSLTAQTGTGRV</sequence>
<evidence type="ECO:0000313" key="2">
    <source>
        <dbReference type="Proteomes" id="UP000828390"/>
    </source>
</evidence>